<keyword evidence="1" id="KW-0812">Transmembrane</keyword>
<feature type="transmembrane region" description="Helical" evidence="1">
    <location>
        <begin position="218"/>
        <end position="236"/>
    </location>
</feature>
<dbReference type="InterPro" id="IPR003675">
    <property type="entry name" value="Rce1/LyrA-like_dom"/>
</dbReference>
<proteinExistence type="predicted"/>
<keyword evidence="1" id="KW-0472">Membrane</keyword>
<feature type="transmembrane region" description="Helical" evidence="1">
    <location>
        <begin position="15"/>
        <end position="36"/>
    </location>
</feature>
<dbReference type="GO" id="GO:0080120">
    <property type="term" value="P:CAAX-box protein maturation"/>
    <property type="evidence" value="ECO:0007669"/>
    <property type="project" value="UniProtKB-ARBA"/>
</dbReference>
<evidence type="ECO:0000259" key="2">
    <source>
        <dbReference type="Pfam" id="PF02517"/>
    </source>
</evidence>
<feature type="transmembrane region" description="Helical" evidence="1">
    <location>
        <begin position="56"/>
        <end position="78"/>
    </location>
</feature>
<keyword evidence="1" id="KW-1133">Transmembrane helix</keyword>
<evidence type="ECO:0000313" key="4">
    <source>
        <dbReference type="Proteomes" id="UP000560658"/>
    </source>
</evidence>
<reference evidence="3" key="1">
    <citation type="submission" date="2020-08" db="EMBL/GenBank/DDBJ databases">
        <title>Genomic Encyclopedia of Type Strains, Phase IV (KMG-IV): sequencing the most valuable type-strain genomes for metagenomic binning, comparative biology and taxonomic classification.</title>
        <authorList>
            <person name="Goeker M."/>
        </authorList>
    </citation>
    <scope>NUCLEOTIDE SEQUENCE [LARGE SCALE GENOMIC DNA]</scope>
    <source>
        <strain evidence="3">DSM 105720</strain>
    </source>
</reference>
<feature type="transmembrane region" description="Helical" evidence="1">
    <location>
        <begin position="99"/>
        <end position="119"/>
    </location>
</feature>
<dbReference type="EMBL" id="JACIER010000016">
    <property type="protein sequence ID" value="MBB4045547.1"/>
    <property type="molecule type" value="Genomic_DNA"/>
</dbReference>
<dbReference type="Pfam" id="PF02517">
    <property type="entry name" value="Rce1-like"/>
    <property type="match status" value="1"/>
</dbReference>
<evidence type="ECO:0000256" key="1">
    <source>
        <dbReference type="SAM" id="Phobius"/>
    </source>
</evidence>
<dbReference type="PANTHER" id="PTHR39430:SF1">
    <property type="entry name" value="PROTEASE"/>
    <property type="match status" value="1"/>
</dbReference>
<dbReference type="Proteomes" id="UP000560658">
    <property type="component" value="Unassembled WGS sequence"/>
</dbReference>
<protein>
    <recommendedName>
        <fullName evidence="2">CAAX prenyl protease 2/Lysostaphin resistance protein A-like domain-containing protein</fullName>
    </recommendedName>
</protein>
<feature type="transmembrane region" description="Helical" evidence="1">
    <location>
        <begin position="191"/>
        <end position="211"/>
    </location>
</feature>
<dbReference type="GO" id="GO:0004175">
    <property type="term" value="F:endopeptidase activity"/>
    <property type="evidence" value="ECO:0007669"/>
    <property type="project" value="UniProtKB-ARBA"/>
</dbReference>
<dbReference type="RefSeq" id="WP_044163122.1">
    <property type="nucleotide sequence ID" value="NZ_JACIER010000016.1"/>
</dbReference>
<comment type="caution">
    <text evidence="3">The sequence shown here is derived from an EMBL/GenBank/DDBJ whole genome shotgun (WGS) entry which is preliminary data.</text>
</comment>
<dbReference type="AlphaFoldDB" id="A0A840CZF5"/>
<gene>
    <name evidence="3" type="ORF">GGR06_003362</name>
</gene>
<feature type="domain" description="CAAX prenyl protease 2/Lysostaphin resistance protein A-like" evidence="2">
    <location>
        <begin position="134"/>
        <end position="227"/>
    </location>
</feature>
<evidence type="ECO:0000313" key="3">
    <source>
        <dbReference type="EMBL" id="MBB4045547.1"/>
    </source>
</evidence>
<feature type="transmembrane region" description="Helical" evidence="1">
    <location>
        <begin position="256"/>
        <end position="283"/>
    </location>
</feature>
<name>A0A840CZF5_9BACE</name>
<accession>A0A840CZF5</accession>
<feature type="transmembrane region" description="Helical" evidence="1">
    <location>
        <begin position="139"/>
        <end position="157"/>
    </location>
</feature>
<feature type="transmembrane region" description="Helical" evidence="1">
    <location>
        <begin position="169"/>
        <end position="185"/>
    </location>
</feature>
<sequence>MGQDEIRTEKHNRGLSVWGAVLLFVAGFLLFTALYTTIAFELLPWIVGKEVQNDGLIPYIMIEGSMLLAVLTPAVILLRLERRPFSDLGLGLKGHSIGLLYGTLCAVLLYAIGFGWSLLAGSVEIRGIHFDWQALGASWFFYLLVSLTEECLVRGFILGHLLRTRLNKFLSLLLTSLLFGALHLTNPNIAFLPMLNLVLAGILLGSSFLYTRNLCFPIALHLFWNWIQGPILGYEVSGNKFTTSMLSLHLPEEDLINGGAFGFEGSLVCTVLLLIFIPLIIWWGEKREAIANV</sequence>
<dbReference type="PANTHER" id="PTHR39430">
    <property type="entry name" value="MEMBRANE-ASSOCIATED PROTEASE-RELATED"/>
    <property type="match status" value="1"/>
</dbReference>
<keyword evidence="4" id="KW-1185">Reference proteome</keyword>
<organism evidence="3 4">
    <name type="scientific">Bacteroides reticulotermitis</name>
    <dbReference type="NCBI Taxonomy" id="1133319"/>
    <lineage>
        <taxon>Bacteria</taxon>
        <taxon>Pseudomonadati</taxon>
        <taxon>Bacteroidota</taxon>
        <taxon>Bacteroidia</taxon>
        <taxon>Bacteroidales</taxon>
        <taxon>Bacteroidaceae</taxon>
        <taxon>Bacteroides</taxon>
    </lineage>
</organism>